<evidence type="ECO:0000313" key="3">
    <source>
        <dbReference type="Proteomes" id="UP001412239"/>
    </source>
</evidence>
<name>A0A292Q4Z2_9PEZI</name>
<proteinExistence type="predicted"/>
<protein>
    <submittedName>
        <fullName evidence="2">Uncharacterized protein</fullName>
    </submittedName>
</protein>
<organism evidence="2 3">
    <name type="scientific">Tuber aestivum</name>
    <name type="common">summer truffle</name>
    <dbReference type="NCBI Taxonomy" id="59557"/>
    <lineage>
        <taxon>Eukaryota</taxon>
        <taxon>Fungi</taxon>
        <taxon>Dikarya</taxon>
        <taxon>Ascomycota</taxon>
        <taxon>Pezizomycotina</taxon>
        <taxon>Pezizomycetes</taxon>
        <taxon>Pezizales</taxon>
        <taxon>Tuberaceae</taxon>
        <taxon>Tuber</taxon>
    </lineage>
</organism>
<feature type="region of interest" description="Disordered" evidence="1">
    <location>
        <begin position="1"/>
        <end position="76"/>
    </location>
</feature>
<evidence type="ECO:0000256" key="1">
    <source>
        <dbReference type="SAM" id="MobiDB-lite"/>
    </source>
</evidence>
<feature type="compositionally biased region" description="Acidic residues" evidence="1">
    <location>
        <begin position="1"/>
        <end position="14"/>
    </location>
</feature>
<accession>A0A292Q4Z2</accession>
<dbReference type="AlphaFoldDB" id="A0A292Q4Z2"/>
<evidence type="ECO:0000313" key="2">
    <source>
        <dbReference type="EMBL" id="CUS14504.1"/>
    </source>
</evidence>
<dbReference type="EMBL" id="LN890958">
    <property type="protein sequence ID" value="CUS14504.1"/>
    <property type="molecule type" value="Genomic_DNA"/>
</dbReference>
<dbReference type="Proteomes" id="UP001412239">
    <property type="component" value="Unassembled WGS sequence"/>
</dbReference>
<gene>
    <name evidence="2" type="ORF">GSTUAT00001381001</name>
</gene>
<sequence length="132" mass="14184">MSEGEEEGAEDEYEGHEGEGTPTVASLVNERSESRAQALVPAPMQPGEEELRDEPKNSLRQSEAIPMASSSSSALGVSESSIFGSMQGSKATFGSYLKYVGSHQKSYCFGTLLFGYLSLVMLCCEIDSRGQK</sequence>
<keyword evidence="3" id="KW-1185">Reference proteome</keyword>
<reference evidence="2" key="1">
    <citation type="submission" date="2015-10" db="EMBL/GenBank/DDBJ databases">
        <authorList>
            <person name="Regsiter A."/>
            <person name="william w."/>
        </authorList>
    </citation>
    <scope>NUCLEOTIDE SEQUENCE</scope>
    <source>
        <strain evidence="2">Montdore</strain>
    </source>
</reference>